<evidence type="ECO:0000256" key="6">
    <source>
        <dbReference type="SAM" id="Phobius"/>
    </source>
</evidence>
<sequence>MSGIRKQAIISSIVIYIGVAVGVLNTYLFVTKGTFSQDQYALTRLFNDIGQNFYIIASLGIIPIVYKFYPYYKDNLPEKEIDLLSRAFVYAAIGFLLVAIGAYFFEPVIVQKFGTKSKLLVDYYLYIIPYFFGYLLFSLLEGYAWALQKTILPHFLKETGMRLYILLLACLYLFEWIDFKRFMQLFSLAYVIMAVVLLIYLVRTGRFKFHFKASRVTKKFKKKMLAMQIFIFGGIVVSTIGQTIDGLMIASIRGLEDAAVYLLALYTSSLMQIPVRSIQAIATGVLVRLWKDKNLAEIKRIYYRSSINLLLIALFIFGNVWLNIADALDVFNVQEAYKAGIPLVFIFGIIRVIDAGTGLNAQVIGSSTYWRFEFLSGVVMLALRIPLVYVFVKEFGIIGSVYGDFISLTVYNFIRFEFLRRKFGFQPFSNKTVIAIVLALVAYAVSFWLFRQFHGFVFLLLRSAVFSGIMIGGIFLFNLTPDALQIMETVKKRLKLNV</sequence>
<evidence type="ECO:0000256" key="4">
    <source>
        <dbReference type="ARBA" id="ARBA00022989"/>
    </source>
</evidence>
<evidence type="ECO:0000256" key="1">
    <source>
        <dbReference type="ARBA" id="ARBA00004651"/>
    </source>
</evidence>
<feature type="transmembrane region" description="Helical" evidence="6">
    <location>
        <begin position="336"/>
        <end position="353"/>
    </location>
</feature>
<protein>
    <submittedName>
        <fullName evidence="7">Polysaccharide biosynthesis protein</fullName>
    </submittedName>
</protein>
<keyword evidence="4 6" id="KW-1133">Transmembrane helix</keyword>
<dbReference type="PANTHER" id="PTHR30250:SF11">
    <property type="entry name" value="O-ANTIGEN TRANSPORTER-RELATED"/>
    <property type="match status" value="1"/>
</dbReference>
<dbReference type="EMBL" id="JADWYR010000002">
    <property type="protein sequence ID" value="MBG9377577.1"/>
    <property type="molecule type" value="Genomic_DNA"/>
</dbReference>
<organism evidence="7 8">
    <name type="scientific">Panacibacter microcysteis</name>
    <dbReference type="NCBI Taxonomy" id="2793269"/>
    <lineage>
        <taxon>Bacteria</taxon>
        <taxon>Pseudomonadati</taxon>
        <taxon>Bacteroidota</taxon>
        <taxon>Chitinophagia</taxon>
        <taxon>Chitinophagales</taxon>
        <taxon>Chitinophagaceae</taxon>
        <taxon>Panacibacter</taxon>
    </lineage>
</organism>
<evidence type="ECO:0000313" key="8">
    <source>
        <dbReference type="Proteomes" id="UP000628448"/>
    </source>
</evidence>
<evidence type="ECO:0000313" key="7">
    <source>
        <dbReference type="EMBL" id="MBG9377577.1"/>
    </source>
</evidence>
<keyword evidence="8" id="KW-1185">Reference proteome</keyword>
<accession>A0A931GYS8</accession>
<reference evidence="7" key="1">
    <citation type="submission" date="2020-11" db="EMBL/GenBank/DDBJ databases">
        <title>Bacterial whole genome sequence for Panacibacter sp. DH6.</title>
        <authorList>
            <person name="Le V."/>
            <person name="Ko S."/>
            <person name="Ahn C.-Y."/>
            <person name="Oh H.-M."/>
        </authorList>
    </citation>
    <scope>NUCLEOTIDE SEQUENCE</scope>
    <source>
        <strain evidence="7">DH6</strain>
    </source>
</reference>
<feature type="transmembrane region" description="Helical" evidence="6">
    <location>
        <begin position="301"/>
        <end position="324"/>
    </location>
</feature>
<feature type="transmembrane region" description="Helical" evidence="6">
    <location>
        <begin position="456"/>
        <end position="477"/>
    </location>
</feature>
<keyword evidence="3 6" id="KW-0812">Transmembrane</keyword>
<keyword evidence="2" id="KW-1003">Cell membrane</keyword>
<name>A0A931GYS8_9BACT</name>
<feature type="transmembrane region" description="Helical" evidence="6">
    <location>
        <begin position="87"/>
        <end position="105"/>
    </location>
</feature>
<feature type="transmembrane region" description="Helical" evidence="6">
    <location>
        <begin position="397"/>
        <end position="416"/>
    </location>
</feature>
<evidence type="ECO:0000256" key="5">
    <source>
        <dbReference type="ARBA" id="ARBA00023136"/>
    </source>
</evidence>
<dbReference type="RefSeq" id="WP_196991654.1">
    <property type="nucleotide sequence ID" value="NZ_JADWYR010000002.1"/>
</dbReference>
<keyword evidence="5 6" id="KW-0472">Membrane</keyword>
<comment type="subcellular location">
    <subcellularLocation>
        <location evidence="1">Cell membrane</location>
        <topology evidence="1">Multi-pass membrane protein</topology>
    </subcellularLocation>
</comment>
<dbReference type="PANTHER" id="PTHR30250">
    <property type="entry name" value="PST FAMILY PREDICTED COLANIC ACID TRANSPORTER"/>
    <property type="match status" value="1"/>
</dbReference>
<feature type="transmembrane region" description="Helical" evidence="6">
    <location>
        <begin position="159"/>
        <end position="177"/>
    </location>
</feature>
<comment type="caution">
    <text evidence="7">The sequence shown here is derived from an EMBL/GenBank/DDBJ whole genome shotgun (WGS) entry which is preliminary data.</text>
</comment>
<feature type="transmembrane region" description="Helical" evidence="6">
    <location>
        <begin position="183"/>
        <end position="203"/>
    </location>
</feature>
<feature type="transmembrane region" description="Helical" evidence="6">
    <location>
        <begin position="428"/>
        <end position="450"/>
    </location>
</feature>
<feature type="transmembrane region" description="Helical" evidence="6">
    <location>
        <begin position="125"/>
        <end position="147"/>
    </location>
</feature>
<gene>
    <name evidence="7" type="ORF">I5907_15135</name>
</gene>
<feature type="transmembrane region" description="Helical" evidence="6">
    <location>
        <begin position="49"/>
        <end position="66"/>
    </location>
</feature>
<dbReference type="GO" id="GO:0005886">
    <property type="term" value="C:plasma membrane"/>
    <property type="evidence" value="ECO:0007669"/>
    <property type="project" value="UniProtKB-SubCell"/>
</dbReference>
<feature type="transmembrane region" description="Helical" evidence="6">
    <location>
        <begin position="7"/>
        <end position="29"/>
    </location>
</feature>
<evidence type="ECO:0000256" key="3">
    <source>
        <dbReference type="ARBA" id="ARBA00022692"/>
    </source>
</evidence>
<proteinExistence type="predicted"/>
<dbReference type="Proteomes" id="UP000628448">
    <property type="component" value="Unassembled WGS sequence"/>
</dbReference>
<dbReference type="AlphaFoldDB" id="A0A931GYS8"/>
<evidence type="ECO:0000256" key="2">
    <source>
        <dbReference type="ARBA" id="ARBA00022475"/>
    </source>
</evidence>
<dbReference type="InterPro" id="IPR050833">
    <property type="entry name" value="Poly_Biosynth_Transport"/>
</dbReference>
<feature type="transmembrane region" description="Helical" evidence="6">
    <location>
        <begin position="224"/>
        <end position="244"/>
    </location>
</feature>
<feature type="transmembrane region" description="Helical" evidence="6">
    <location>
        <begin position="264"/>
        <end position="289"/>
    </location>
</feature>
<feature type="transmembrane region" description="Helical" evidence="6">
    <location>
        <begin position="374"/>
        <end position="391"/>
    </location>
</feature>